<accession>A0A267WML1</accession>
<keyword evidence="4" id="KW-0436">Ligase</keyword>
<feature type="active site" description="Proton acceptor" evidence="2">
    <location>
        <position position="124"/>
    </location>
</feature>
<dbReference type="GO" id="GO:0070490">
    <property type="term" value="P:protein pupylation"/>
    <property type="evidence" value="ECO:0007669"/>
    <property type="project" value="TreeGrafter"/>
</dbReference>
<gene>
    <name evidence="4" type="ORF">BPS1E_0492</name>
</gene>
<organism evidence="4 5">
    <name type="scientific">Bifidobacterium pseudocatenulatum</name>
    <dbReference type="NCBI Taxonomy" id="28026"/>
    <lineage>
        <taxon>Bacteria</taxon>
        <taxon>Bacillati</taxon>
        <taxon>Actinomycetota</taxon>
        <taxon>Actinomycetes</taxon>
        <taxon>Bifidobacteriales</taxon>
        <taxon>Bifidobacteriaceae</taxon>
        <taxon>Bifidobacterium</taxon>
    </lineage>
</organism>
<dbReference type="Pfam" id="PF03136">
    <property type="entry name" value="Pup_ligase"/>
    <property type="match status" value="1"/>
</dbReference>
<name>A0A267WML1_BIFPS</name>
<dbReference type="InterPro" id="IPR022366">
    <property type="entry name" value="Pup_deamidase"/>
</dbReference>
<dbReference type="AlphaFoldDB" id="A0A267WML1"/>
<dbReference type="GO" id="GO:0019941">
    <property type="term" value="P:modification-dependent protein catabolic process"/>
    <property type="evidence" value="ECO:0007669"/>
    <property type="project" value="InterPro"/>
</dbReference>
<evidence type="ECO:0000256" key="3">
    <source>
        <dbReference type="SAM" id="MobiDB-lite"/>
    </source>
</evidence>
<dbReference type="GO" id="GO:0016811">
    <property type="term" value="F:hydrolase activity, acting on carbon-nitrogen (but not peptide) bonds, in linear amides"/>
    <property type="evidence" value="ECO:0007669"/>
    <property type="project" value="InterPro"/>
</dbReference>
<dbReference type="GO" id="GO:0010498">
    <property type="term" value="P:proteasomal protein catabolic process"/>
    <property type="evidence" value="ECO:0007669"/>
    <property type="project" value="InterPro"/>
</dbReference>
<dbReference type="PANTHER" id="PTHR42307:SF2">
    <property type="entry name" value="PUP DEAMIDASE_DEPUPYLASE"/>
    <property type="match status" value="1"/>
</dbReference>
<dbReference type="GO" id="GO:0016874">
    <property type="term" value="F:ligase activity"/>
    <property type="evidence" value="ECO:0007669"/>
    <property type="project" value="UniProtKB-KW"/>
</dbReference>
<dbReference type="Proteomes" id="UP000216789">
    <property type="component" value="Unassembled WGS sequence"/>
</dbReference>
<sequence>MVWKQGASPVYDQSNNAGRQREIRRREVVSMSVRRIMGTETEYAVSALGMEHYNPVKLSFDVVGAAANEQTKHIRWDYRQEDPVNDARGTRLERASAHPDLLTDAPQLNITNVIAVNGGRVYVDHAHPEYSAPETDDPFDAVLYDHAGDLIMRECARKASEQTGIAIALHRNNVDGKGASWGTHENYMMLRSVPFDQVAKLMTAHFVARQIFTGSGRVGIGERSETAGYQLSQRADYFHMKVGLQTTFDRPIINTRDESHSTDAYRRLHVIVGDANRMDVPQALKLGTTSMLLWLLEHAEEAGLNIDEALEPIMLADPVSAMHEVSHDLTLGAMLPLEYGGETSAWQIEVTLRGLVYAAAAVIYGTDTSGEPAWSDRSTRNIMAMWGQALADVAAIRHADDDARLTMREQAGRIEWLLKWQLLEKLRRKIGSGWDDARIAAVDLKWAAIDPADSIFDRLRAQTERLFTDGQLVQASVEAPSDTRAWLRAEMIRRFPEQVVAASWSHLTVRHRTIGDNTVENPMVSLDMSDPLNYSKSQCSRYCERVQDAASILEMLR</sequence>
<evidence type="ECO:0000256" key="1">
    <source>
        <dbReference type="ARBA" id="ARBA00009114"/>
    </source>
</evidence>
<evidence type="ECO:0000256" key="2">
    <source>
        <dbReference type="PIRSR" id="PIRSR018077-1"/>
    </source>
</evidence>
<dbReference type="NCBIfam" id="TIGR03688">
    <property type="entry name" value="depupylase_Dop"/>
    <property type="match status" value="1"/>
</dbReference>
<dbReference type="GO" id="GO:0008233">
    <property type="term" value="F:peptidase activity"/>
    <property type="evidence" value="ECO:0007669"/>
    <property type="project" value="InterPro"/>
</dbReference>
<comment type="similarity">
    <text evidence="1">Belongs to the Pup ligase/Pup deamidase family. Pup deamidase subfamily.</text>
</comment>
<dbReference type="GO" id="GO:0005524">
    <property type="term" value="F:ATP binding"/>
    <property type="evidence" value="ECO:0007669"/>
    <property type="project" value="TreeGrafter"/>
</dbReference>
<dbReference type="PIRSF" id="PIRSF018077">
    <property type="entry name" value="UCP018077"/>
    <property type="match status" value="1"/>
</dbReference>
<dbReference type="EMBL" id="MNLB01000002">
    <property type="protein sequence ID" value="PAC73869.1"/>
    <property type="molecule type" value="Genomic_DNA"/>
</dbReference>
<evidence type="ECO:0000313" key="5">
    <source>
        <dbReference type="Proteomes" id="UP000216789"/>
    </source>
</evidence>
<protein>
    <submittedName>
        <fullName evidence="4">Ligase</fullName>
    </submittedName>
</protein>
<dbReference type="PANTHER" id="PTHR42307">
    <property type="entry name" value="PUP DEAMIDASE/DEPUPYLASE"/>
    <property type="match status" value="1"/>
</dbReference>
<comment type="caution">
    <text evidence="4">The sequence shown here is derived from an EMBL/GenBank/DDBJ whole genome shotgun (WGS) entry which is preliminary data.</text>
</comment>
<dbReference type="InterPro" id="IPR004347">
    <property type="entry name" value="Pup_ligase/deamidase"/>
</dbReference>
<proteinExistence type="inferred from homology"/>
<reference evidence="4 5" key="1">
    <citation type="journal article" date="2017" name="ISME J.">
        <title>Unveiling bifidobacterial biogeography across the mammalian branch of the tree of life.</title>
        <authorList>
            <person name="Milani C."/>
            <person name="Mangifesta M."/>
            <person name="Mancabelli L."/>
            <person name="Lugli G.A."/>
            <person name="James K."/>
            <person name="Duranti S."/>
            <person name="Turroni F."/>
            <person name="Ferrario C."/>
            <person name="Ossiprandi M.C."/>
            <person name="van Sinderen D."/>
            <person name="Ventura M."/>
        </authorList>
    </citation>
    <scope>NUCLEOTIDE SEQUENCE [LARGE SCALE GENOMIC DNA]</scope>
    <source>
        <strain evidence="4 5">1E</strain>
    </source>
</reference>
<feature type="region of interest" description="Disordered" evidence="3">
    <location>
        <begin position="1"/>
        <end position="23"/>
    </location>
</feature>
<evidence type="ECO:0000313" key="4">
    <source>
        <dbReference type="EMBL" id="PAC73869.1"/>
    </source>
</evidence>